<evidence type="ECO:0000256" key="1">
    <source>
        <dbReference type="SAM" id="Phobius"/>
    </source>
</evidence>
<evidence type="ECO:0000313" key="2">
    <source>
        <dbReference type="EMBL" id="MBB5934294.1"/>
    </source>
</evidence>
<keyword evidence="1" id="KW-0472">Membrane</keyword>
<gene>
    <name evidence="2" type="ORF">FHS42_001320</name>
</gene>
<protein>
    <submittedName>
        <fullName evidence="2">Uncharacterized protein</fullName>
    </submittedName>
</protein>
<reference evidence="2 3" key="1">
    <citation type="submission" date="2020-08" db="EMBL/GenBank/DDBJ databases">
        <title>Genomic Encyclopedia of Type Strains, Phase III (KMG-III): the genomes of soil and plant-associated and newly described type strains.</title>
        <authorList>
            <person name="Whitman W."/>
        </authorList>
    </citation>
    <scope>NUCLEOTIDE SEQUENCE [LARGE SCALE GENOMIC DNA]</scope>
    <source>
        <strain evidence="2 3">CECT 8305</strain>
    </source>
</reference>
<feature type="transmembrane region" description="Helical" evidence="1">
    <location>
        <begin position="49"/>
        <end position="68"/>
    </location>
</feature>
<dbReference type="Proteomes" id="UP000588098">
    <property type="component" value="Unassembled WGS sequence"/>
</dbReference>
<dbReference type="RefSeq" id="WP_184569562.1">
    <property type="nucleotide sequence ID" value="NZ_JACHJL010000002.1"/>
</dbReference>
<keyword evidence="3" id="KW-1185">Reference proteome</keyword>
<evidence type="ECO:0000313" key="3">
    <source>
        <dbReference type="Proteomes" id="UP000588098"/>
    </source>
</evidence>
<dbReference type="EMBL" id="JACHJL010000002">
    <property type="protein sequence ID" value="MBB5934294.1"/>
    <property type="molecule type" value="Genomic_DNA"/>
</dbReference>
<feature type="transmembrane region" description="Helical" evidence="1">
    <location>
        <begin position="80"/>
        <end position="99"/>
    </location>
</feature>
<accession>A0A7W9Q617</accession>
<comment type="caution">
    <text evidence="2">The sequence shown here is derived from an EMBL/GenBank/DDBJ whole genome shotgun (WGS) entry which is preliminary data.</text>
</comment>
<keyword evidence="1" id="KW-1133">Transmembrane helix</keyword>
<sequence length="489" mass="50908">MGLLNLSGLGVGYALTRVWWAMALCWAATGGLLLLTLPADPDGVSGGVLVGYLAVLAGAAAHGAYLGLRRRLTWPPRSTVAVLLGVVLLAAPGGGFVAYDSARDEATQEMLLDRLERADRIVETANDQPFSRAESDYTKALDIYGDLTDDHAGSRAAKRVPDRLQTYYETVGAPYGRKEYCEAITPLKHLRTVPAIVGKQSVGPLATWPDDRLATSLYECGVTGLGQSVYAAEKNANLSELLTEFPKSEQAAKVEPAVSAAIATAADNLKGSAPCEAVTTLNALSSQATVLAKGATGGAGGLGEAAGTAKGHVQSGTYACGVDQYKDGQFDSAIKTLKGFADTYRSDKNRPRAQKIVIAAEIAKELPAAGKNLPTTASGGSITVTVKNDSPNPVDILYTGPVTGSFSLKACDGCTTYSNRAAARRSACQGSKSYPQRTISLPVGTSYFLHKSTGGSSNSSGADTAKIEPGYIYTECAYAVSPFGLDVAD</sequence>
<dbReference type="AlphaFoldDB" id="A0A7W9Q617"/>
<organism evidence="2 3">
    <name type="scientific">Streptomyces zagrosensis</name>
    <dbReference type="NCBI Taxonomy" id="1042984"/>
    <lineage>
        <taxon>Bacteria</taxon>
        <taxon>Bacillati</taxon>
        <taxon>Actinomycetota</taxon>
        <taxon>Actinomycetes</taxon>
        <taxon>Kitasatosporales</taxon>
        <taxon>Streptomycetaceae</taxon>
        <taxon>Streptomyces</taxon>
    </lineage>
</organism>
<proteinExistence type="predicted"/>
<feature type="transmembrane region" description="Helical" evidence="1">
    <location>
        <begin position="18"/>
        <end position="37"/>
    </location>
</feature>
<name>A0A7W9Q617_9ACTN</name>
<keyword evidence="1" id="KW-0812">Transmembrane</keyword>